<feature type="region of interest" description="Disordered" evidence="1">
    <location>
        <begin position="79"/>
        <end position="106"/>
    </location>
</feature>
<accession>A0ABC8K727</accession>
<organism evidence="2 3">
    <name type="scientific">Eruca vesicaria subsp. sativa</name>
    <name type="common">Garden rocket</name>
    <name type="synonym">Eruca sativa</name>
    <dbReference type="NCBI Taxonomy" id="29727"/>
    <lineage>
        <taxon>Eukaryota</taxon>
        <taxon>Viridiplantae</taxon>
        <taxon>Streptophyta</taxon>
        <taxon>Embryophyta</taxon>
        <taxon>Tracheophyta</taxon>
        <taxon>Spermatophyta</taxon>
        <taxon>Magnoliopsida</taxon>
        <taxon>eudicotyledons</taxon>
        <taxon>Gunneridae</taxon>
        <taxon>Pentapetalae</taxon>
        <taxon>rosids</taxon>
        <taxon>malvids</taxon>
        <taxon>Brassicales</taxon>
        <taxon>Brassicaceae</taxon>
        <taxon>Brassiceae</taxon>
        <taxon>Eruca</taxon>
    </lineage>
</organism>
<dbReference type="EMBL" id="CAKOAT010189266">
    <property type="protein sequence ID" value="CAH8354194.1"/>
    <property type="molecule type" value="Genomic_DNA"/>
</dbReference>
<name>A0ABC8K727_ERUVS</name>
<sequence length="106" mass="12157">MKRNEKRKTNLELRQGRRTLDENSGDCSFPSPSSSIFSHVARLSSTLEFQRRLVIHPFSPTLTKSIILRSSNRLSDMDELDLPSRLFPTGSEPTGKKRVNRQSNLR</sequence>
<feature type="compositionally biased region" description="Basic and acidic residues" evidence="1">
    <location>
        <begin position="7"/>
        <end position="21"/>
    </location>
</feature>
<feature type="region of interest" description="Disordered" evidence="1">
    <location>
        <begin position="1"/>
        <end position="32"/>
    </location>
</feature>
<keyword evidence="3" id="KW-1185">Reference proteome</keyword>
<evidence type="ECO:0000256" key="1">
    <source>
        <dbReference type="SAM" id="MobiDB-lite"/>
    </source>
</evidence>
<evidence type="ECO:0000313" key="2">
    <source>
        <dbReference type="EMBL" id="CAH8354194.1"/>
    </source>
</evidence>
<proteinExistence type="predicted"/>
<dbReference type="AlphaFoldDB" id="A0ABC8K727"/>
<protein>
    <submittedName>
        <fullName evidence="2">Uncharacterized protein</fullName>
    </submittedName>
</protein>
<gene>
    <name evidence="2" type="ORF">ERUC_LOCUS19949</name>
</gene>
<dbReference type="Proteomes" id="UP001642260">
    <property type="component" value="Unassembled WGS sequence"/>
</dbReference>
<evidence type="ECO:0000313" key="3">
    <source>
        <dbReference type="Proteomes" id="UP001642260"/>
    </source>
</evidence>
<comment type="caution">
    <text evidence="2">The sequence shown here is derived from an EMBL/GenBank/DDBJ whole genome shotgun (WGS) entry which is preliminary data.</text>
</comment>
<reference evidence="2 3" key="1">
    <citation type="submission" date="2022-03" db="EMBL/GenBank/DDBJ databases">
        <authorList>
            <person name="Macdonald S."/>
            <person name="Ahmed S."/>
            <person name="Newling K."/>
        </authorList>
    </citation>
    <scope>NUCLEOTIDE SEQUENCE [LARGE SCALE GENOMIC DNA]</scope>
</reference>